<proteinExistence type="predicted"/>
<evidence type="ECO:0000313" key="5">
    <source>
        <dbReference type="Proteomes" id="UP000790833"/>
    </source>
</evidence>
<dbReference type="OrthoDB" id="5572782at2759"/>
<evidence type="ECO:0008006" key="6">
    <source>
        <dbReference type="Google" id="ProtNLM"/>
    </source>
</evidence>
<name>A0A9P8AHP2_9ASCO</name>
<organism evidence="4 5">
    <name type="scientific">Scheffersomyces spartinae</name>
    <dbReference type="NCBI Taxonomy" id="45513"/>
    <lineage>
        <taxon>Eukaryota</taxon>
        <taxon>Fungi</taxon>
        <taxon>Dikarya</taxon>
        <taxon>Ascomycota</taxon>
        <taxon>Saccharomycotina</taxon>
        <taxon>Pichiomycetes</taxon>
        <taxon>Debaryomycetaceae</taxon>
        <taxon>Scheffersomyces</taxon>
    </lineage>
</organism>
<comment type="caution">
    <text evidence="4">The sequence shown here is derived from an EMBL/GenBank/DDBJ whole genome shotgun (WGS) entry which is preliminary data.</text>
</comment>
<dbReference type="AlphaFoldDB" id="A0A9P8AHP2"/>
<feature type="region of interest" description="Disordered" evidence="2">
    <location>
        <begin position="1003"/>
        <end position="1042"/>
    </location>
</feature>
<feature type="coiled-coil region" evidence="1">
    <location>
        <begin position="295"/>
        <end position="343"/>
    </location>
</feature>
<feature type="compositionally biased region" description="Low complexity" evidence="2">
    <location>
        <begin position="524"/>
        <end position="538"/>
    </location>
</feature>
<evidence type="ECO:0000256" key="2">
    <source>
        <dbReference type="SAM" id="MobiDB-lite"/>
    </source>
</evidence>
<dbReference type="RefSeq" id="XP_043049120.1">
    <property type="nucleotide sequence ID" value="XM_043191477.1"/>
</dbReference>
<dbReference type="InterPro" id="IPR036116">
    <property type="entry name" value="FN3_sf"/>
</dbReference>
<evidence type="ECO:0000313" key="4">
    <source>
        <dbReference type="EMBL" id="KAG7193572.1"/>
    </source>
</evidence>
<dbReference type="Proteomes" id="UP000790833">
    <property type="component" value="Unassembled WGS sequence"/>
</dbReference>
<sequence length="1042" mass="114293">MTEYVLGFLGKLVPSLLWLLYRCYQVLSTPVDELVQELRIDIPFTPTVCLDSVSETSVVLHWDIQIKRDENLYFLLIVNGHEAARLSGTSCKIDSLLPGKLYRINIVAVNSLTNFRSQLRSTFIRTIEAQNSRLKSVLQDCDATKDIEKFTEATNNGDLALSSAKDLPTDISVSEVAKCIDVEVLHYYLHKYQHELIKTNLEMKSFEEKSRKELETLKDQEKFFKSELDTESDNRAKKDNDVKSYEHKKADLAFMKSKLTAQVKQLESSNDIIKGRISSLQSDIDIKKKRNDTALKSKDDELSWMNDRIKELKSNNIIVRKQNDVIENSLKSLKIKRKELSKLLDQLKPVVEAFQNEFVTNRDGPISRNAIELLVEINKIAGPEWEREINNEVNTYEQFEMDWKSTYRFEIRKYISLQHSFEIAKLNKDKSYQPQKMTEYQASIEFGGYQNALISRPQNNQFLPHNSNSLVNIVQGSATTGSTPTNTSTKFKKHHNNHYYSRDSTAAYSSGSSNSNIPTPEFMSNSTSQVLLQQQQQQQPPPPSLQTLDSAPQITMGSGGVPLVTSTSSIQTNNTPLDSNYNVNALANGDGNINSIRYNDFEFYYPEGTNATLLQSQTQNSNPPQLYNVSSPSNDNRYNFVSHYQDIYFGDTHNVIPTSGVPNNQVITGPPMMLNSGPSLDYLLTNNTSNLMLNFEDSSGSFKFENYNNTNAPGNATAPLTGGIGQLEPPTDLIGSPLPDMMQLNNSSVSSTLLPNVSLNNTGGGGGGIVSTTPLLGMSTFNDRIGTMNVSSGGTGPVATSLGGTSSNVSNFNSATTSGGTYSSPFWNSMQTGSNIAQPTSYNHLGTYAQSPDFLKNFNDSDAFGRGLNRLSPSPITVNNLGGGLTSANNSGGGTVATPTMPATGIFFGNSTPNSGTIHSNASGSNVNDLHDDTDNINHGTPTTTTTVLPPVQVQGQGLPSSAGANGGLLWDYGLGYHHRRNVSNGPIWRNDNLSVSSFNMSGGPVASAPSAIGTRSRSNTFNATNSDSESLVNRPTSSTLY</sequence>
<feature type="compositionally biased region" description="Polar residues" evidence="2">
    <location>
        <begin position="1014"/>
        <end position="1042"/>
    </location>
</feature>
<feature type="region of interest" description="Disordered" evidence="2">
    <location>
        <begin position="476"/>
        <end position="559"/>
    </location>
</feature>
<dbReference type="EMBL" id="JAHMUF010000011">
    <property type="protein sequence ID" value="KAG7193572.1"/>
    <property type="molecule type" value="Genomic_DNA"/>
</dbReference>
<keyword evidence="3" id="KW-0732">Signal</keyword>
<keyword evidence="1" id="KW-0175">Coiled coil</keyword>
<feature type="compositionally biased region" description="Low complexity" evidence="2">
    <location>
        <begin position="477"/>
        <end position="489"/>
    </location>
</feature>
<dbReference type="SUPFAM" id="SSF49265">
    <property type="entry name" value="Fibronectin type III"/>
    <property type="match status" value="1"/>
</dbReference>
<evidence type="ECO:0000256" key="1">
    <source>
        <dbReference type="SAM" id="Coils"/>
    </source>
</evidence>
<gene>
    <name evidence="4" type="ORF">KQ657_000641</name>
</gene>
<feature type="compositionally biased region" description="Low complexity" evidence="2">
    <location>
        <begin position="502"/>
        <end position="515"/>
    </location>
</feature>
<keyword evidence="5" id="KW-1185">Reference proteome</keyword>
<feature type="signal peptide" evidence="3">
    <location>
        <begin position="1"/>
        <end position="28"/>
    </location>
</feature>
<evidence type="ECO:0000256" key="3">
    <source>
        <dbReference type="SAM" id="SignalP"/>
    </source>
</evidence>
<dbReference type="GeneID" id="66114015"/>
<protein>
    <recommendedName>
        <fullName evidence="6">Fibronectin type-III domain-containing protein</fullName>
    </recommendedName>
</protein>
<reference evidence="4" key="1">
    <citation type="submission" date="2021-03" db="EMBL/GenBank/DDBJ databases">
        <authorList>
            <person name="Palmer J.M."/>
        </authorList>
    </citation>
    <scope>NUCLEOTIDE SEQUENCE</scope>
    <source>
        <strain evidence="4">ARV_011</strain>
    </source>
</reference>
<accession>A0A9P8AHP2</accession>
<feature type="chain" id="PRO_5040406287" description="Fibronectin type-III domain-containing protein" evidence="3">
    <location>
        <begin position="29"/>
        <end position="1042"/>
    </location>
</feature>